<dbReference type="Gene3D" id="3.40.50.2300">
    <property type="match status" value="1"/>
</dbReference>
<keyword evidence="4" id="KW-0804">Transcription</keyword>
<dbReference type="GO" id="GO:0000160">
    <property type="term" value="P:phosphorelay signal transduction system"/>
    <property type="evidence" value="ECO:0007669"/>
    <property type="project" value="InterPro"/>
</dbReference>
<proteinExistence type="predicted"/>
<evidence type="ECO:0000259" key="6">
    <source>
        <dbReference type="PROSITE" id="PS50043"/>
    </source>
</evidence>
<dbReference type="PANTHER" id="PTHR43214">
    <property type="entry name" value="TWO-COMPONENT RESPONSE REGULATOR"/>
    <property type="match status" value="1"/>
</dbReference>
<dbReference type="Pfam" id="PF00196">
    <property type="entry name" value="GerE"/>
    <property type="match status" value="1"/>
</dbReference>
<dbReference type="PRINTS" id="PR00038">
    <property type="entry name" value="HTHLUXR"/>
</dbReference>
<dbReference type="EMBL" id="DYXR01000242">
    <property type="protein sequence ID" value="HJE77818.1"/>
    <property type="molecule type" value="Genomic_DNA"/>
</dbReference>
<keyword evidence="1 5" id="KW-0597">Phosphoprotein</keyword>
<reference evidence="8" key="1">
    <citation type="journal article" date="2021" name="PeerJ">
        <title>Extensive microbial diversity within the chicken gut microbiome revealed by metagenomics and culture.</title>
        <authorList>
            <person name="Gilroy R."/>
            <person name="Ravi A."/>
            <person name="Getino M."/>
            <person name="Pursley I."/>
            <person name="Horton D.L."/>
            <person name="Alikhan N.F."/>
            <person name="Baker D."/>
            <person name="Gharbi K."/>
            <person name="Hall N."/>
            <person name="Watson M."/>
            <person name="Adriaenssens E.M."/>
            <person name="Foster-Nyarko E."/>
            <person name="Jarju S."/>
            <person name="Secka A."/>
            <person name="Antonio M."/>
            <person name="Oren A."/>
            <person name="Chaudhuri R.R."/>
            <person name="La Ragione R."/>
            <person name="Hildebrand F."/>
            <person name="Pallen M.J."/>
        </authorList>
    </citation>
    <scope>NUCLEOTIDE SEQUENCE</scope>
    <source>
        <strain evidence="8">CHK139-4039</strain>
    </source>
</reference>
<dbReference type="AlphaFoldDB" id="A0A9D2ZWH0"/>
<evidence type="ECO:0000313" key="8">
    <source>
        <dbReference type="EMBL" id="HJE77818.1"/>
    </source>
</evidence>
<dbReference type="SMART" id="SM00421">
    <property type="entry name" value="HTH_LUXR"/>
    <property type="match status" value="1"/>
</dbReference>
<dbReference type="InterPro" id="IPR058245">
    <property type="entry name" value="NreC/VraR/RcsB-like_REC"/>
</dbReference>
<organism evidence="8 9">
    <name type="scientific">Brevibacterium epidermidis</name>
    <dbReference type="NCBI Taxonomy" id="1698"/>
    <lineage>
        <taxon>Bacteria</taxon>
        <taxon>Bacillati</taxon>
        <taxon>Actinomycetota</taxon>
        <taxon>Actinomycetes</taxon>
        <taxon>Micrococcales</taxon>
        <taxon>Brevibacteriaceae</taxon>
        <taxon>Brevibacterium</taxon>
    </lineage>
</organism>
<evidence type="ECO:0000313" key="9">
    <source>
        <dbReference type="Proteomes" id="UP000743760"/>
    </source>
</evidence>
<protein>
    <submittedName>
        <fullName evidence="8">Response regulator transcription factor</fullName>
    </submittedName>
</protein>
<dbReference type="CDD" id="cd06170">
    <property type="entry name" value="LuxR_C_like"/>
    <property type="match status" value="1"/>
</dbReference>
<dbReference type="InterPro" id="IPR000792">
    <property type="entry name" value="Tscrpt_reg_LuxR_C"/>
</dbReference>
<dbReference type="SUPFAM" id="SSF46894">
    <property type="entry name" value="C-terminal effector domain of the bipartite response regulators"/>
    <property type="match status" value="1"/>
</dbReference>
<dbReference type="CDD" id="cd17535">
    <property type="entry name" value="REC_NarL-like"/>
    <property type="match status" value="1"/>
</dbReference>
<keyword evidence="3" id="KW-0238">DNA-binding</keyword>
<dbReference type="InterPro" id="IPR001789">
    <property type="entry name" value="Sig_transdc_resp-reg_receiver"/>
</dbReference>
<name>A0A9D2ZWH0_BREEP</name>
<feature type="domain" description="HTH luxR-type" evidence="6">
    <location>
        <begin position="149"/>
        <end position="214"/>
    </location>
</feature>
<comment type="caution">
    <text evidence="8">The sequence shown here is derived from an EMBL/GenBank/DDBJ whole genome shotgun (WGS) entry which is preliminary data.</text>
</comment>
<sequence>MTVVRAVLVDDEPLVRSGIRTIVETTGSARVVGEAGDGKQALSVVREVVPDVVLLDIRMPVMDGITAARNIAEAFPQIGIIMLTTFGESDYVTAALSIGVSGFVLKAGEPAELTHAIHASASGGAYFSPQVAAQLAQRAGMTSRVDDDAQRRVRRLNDRETEVLLQLAEGASNAEIADALFLSVGTVKWYVTQMLRSLGARNRVEAALLAYRSGLVA</sequence>
<reference evidence="8" key="2">
    <citation type="submission" date="2021-09" db="EMBL/GenBank/DDBJ databases">
        <authorList>
            <person name="Gilroy R."/>
        </authorList>
    </citation>
    <scope>NUCLEOTIDE SEQUENCE</scope>
    <source>
        <strain evidence="8">CHK139-4039</strain>
    </source>
</reference>
<dbReference type="InterPro" id="IPR039420">
    <property type="entry name" value="WalR-like"/>
</dbReference>
<dbReference type="GO" id="GO:0003677">
    <property type="term" value="F:DNA binding"/>
    <property type="evidence" value="ECO:0007669"/>
    <property type="project" value="UniProtKB-KW"/>
</dbReference>
<evidence type="ECO:0000256" key="1">
    <source>
        <dbReference type="ARBA" id="ARBA00022553"/>
    </source>
</evidence>
<dbReference type="Proteomes" id="UP000743760">
    <property type="component" value="Unassembled WGS sequence"/>
</dbReference>
<accession>A0A9D2ZWH0</accession>
<dbReference type="PANTHER" id="PTHR43214:SF24">
    <property type="entry name" value="TRANSCRIPTIONAL REGULATORY PROTEIN NARL-RELATED"/>
    <property type="match status" value="1"/>
</dbReference>
<dbReference type="SUPFAM" id="SSF52172">
    <property type="entry name" value="CheY-like"/>
    <property type="match status" value="1"/>
</dbReference>
<dbReference type="InterPro" id="IPR011006">
    <property type="entry name" value="CheY-like_superfamily"/>
</dbReference>
<dbReference type="SMART" id="SM00448">
    <property type="entry name" value="REC"/>
    <property type="match status" value="1"/>
</dbReference>
<dbReference type="GO" id="GO:0006355">
    <property type="term" value="P:regulation of DNA-templated transcription"/>
    <property type="evidence" value="ECO:0007669"/>
    <property type="project" value="InterPro"/>
</dbReference>
<dbReference type="PROSITE" id="PS50110">
    <property type="entry name" value="RESPONSE_REGULATORY"/>
    <property type="match status" value="1"/>
</dbReference>
<dbReference type="InterPro" id="IPR016032">
    <property type="entry name" value="Sig_transdc_resp-reg_C-effctor"/>
</dbReference>
<evidence type="ECO:0000256" key="3">
    <source>
        <dbReference type="ARBA" id="ARBA00023125"/>
    </source>
</evidence>
<evidence type="ECO:0000259" key="7">
    <source>
        <dbReference type="PROSITE" id="PS50110"/>
    </source>
</evidence>
<evidence type="ECO:0000256" key="5">
    <source>
        <dbReference type="PROSITE-ProRule" id="PRU00169"/>
    </source>
</evidence>
<keyword evidence="2" id="KW-0805">Transcription regulation</keyword>
<gene>
    <name evidence="8" type="ORF">K8V74_07730</name>
</gene>
<feature type="modified residue" description="4-aspartylphosphate" evidence="5">
    <location>
        <position position="56"/>
    </location>
</feature>
<evidence type="ECO:0000256" key="4">
    <source>
        <dbReference type="ARBA" id="ARBA00023163"/>
    </source>
</evidence>
<feature type="domain" description="Response regulatory" evidence="7">
    <location>
        <begin position="5"/>
        <end position="121"/>
    </location>
</feature>
<evidence type="ECO:0000256" key="2">
    <source>
        <dbReference type="ARBA" id="ARBA00023015"/>
    </source>
</evidence>
<dbReference type="PROSITE" id="PS50043">
    <property type="entry name" value="HTH_LUXR_2"/>
    <property type="match status" value="1"/>
</dbReference>
<dbReference type="Pfam" id="PF00072">
    <property type="entry name" value="Response_reg"/>
    <property type="match status" value="1"/>
</dbReference>